<keyword evidence="2" id="KW-0479">Metal-binding</keyword>
<dbReference type="GO" id="GO:0005886">
    <property type="term" value="C:plasma membrane"/>
    <property type="evidence" value="ECO:0007669"/>
    <property type="project" value="TreeGrafter"/>
</dbReference>
<dbReference type="Pfam" id="PF16212">
    <property type="entry name" value="PhoLip_ATPase_C"/>
    <property type="match status" value="1"/>
</dbReference>
<comment type="subcellular location">
    <subcellularLocation>
        <location evidence="1">Membrane</location>
        <topology evidence="1">Multi-pass membrane protein</topology>
    </subcellularLocation>
</comment>
<keyword evidence="3" id="KW-0460">Magnesium</keyword>
<name>A0AAP0IG34_9MAGN</name>
<dbReference type="Proteomes" id="UP001420932">
    <property type="component" value="Unassembled WGS sequence"/>
</dbReference>
<sequence length="120" mass="13674">MCYFFYKNVTFGITVFLFEANTSFSGQPAYNDWYMSLYNVLFTSLPAMALGVFYQDVSPRFCIKVLSQHFLFPLSNTNNNSNAYSITLWSIFDGDRWGFCAIAIPLDDLLGLESCFGCRA</sequence>
<comment type="caution">
    <text evidence="6">The sequence shown here is derived from an EMBL/GenBank/DDBJ whole genome shotgun (WGS) entry which is preliminary data.</text>
</comment>
<dbReference type="GO" id="GO:0140326">
    <property type="term" value="F:ATPase-coupled intramembrane lipid transporter activity"/>
    <property type="evidence" value="ECO:0007669"/>
    <property type="project" value="TreeGrafter"/>
</dbReference>
<keyword evidence="7" id="KW-1185">Reference proteome</keyword>
<keyword evidence="4" id="KW-0812">Transmembrane</keyword>
<accession>A0AAP0IG34</accession>
<dbReference type="InterPro" id="IPR032630">
    <property type="entry name" value="P_typ_ATPase_c"/>
</dbReference>
<dbReference type="GO" id="GO:0045332">
    <property type="term" value="P:phospholipid translocation"/>
    <property type="evidence" value="ECO:0007669"/>
    <property type="project" value="TreeGrafter"/>
</dbReference>
<dbReference type="PANTHER" id="PTHR24092:SF175">
    <property type="entry name" value="PHOSPHOLIPID-TRANSPORTING ATPASE"/>
    <property type="match status" value="1"/>
</dbReference>
<proteinExistence type="predicted"/>
<keyword evidence="4" id="KW-0472">Membrane</keyword>
<reference evidence="6 7" key="1">
    <citation type="submission" date="2024-01" db="EMBL/GenBank/DDBJ databases">
        <title>Genome assemblies of Stephania.</title>
        <authorList>
            <person name="Yang L."/>
        </authorList>
    </citation>
    <scope>NUCLEOTIDE SEQUENCE [LARGE SCALE GENOMIC DNA]</scope>
    <source>
        <strain evidence="6">YNDBR</strain>
        <tissue evidence="6">Leaf</tissue>
    </source>
</reference>
<organism evidence="6 7">
    <name type="scientific">Stephania yunnanensis</name>
    <dbReference type="NCBI Taxonomy" id="152371"/>
    <lineage>
        <taxon>Eukaryota</taxon>
        <taxon>Viridiplantae</taxon>
        <taxon>Streptophyta</taxon>
        <taxon>Embryophyta</taxon>
        <taxon>Tracheophyta</taxon>
        <taxon>Spermatophyta</taxon>
        <taxon>Magnoliopsida</taxon>
        <taxon>Ranunculales</taxon>
        <taxon>Menispermaceae</taxon>
        <taxon>Menispermoideae</taxon>
        <taxon>Cissampelideae</taxon>
        <taxon>Stephania</taxon>
    </lineage>
</organism>
<keyword evidence="4" id="KW-1133">Transmembrane helix</keyword>
<dbReference type="AlphaFoldDB" id="A0AAP0IG34"/>
<dbReference type="EMBL" id="JBBNAF010000009">
    <property type="protein sequence ID" value="KAK9114687.1"/>
    <property type="molecule type" value="Genomic_DNA"/>
</dbReference>
<evidence type="ECO:0000256" key="1">
    <source>
        <dbReference type="ARBA" id="ARBA00004141"/>
    </source>
</evidence>
<evidence type="ECO:0000256" key="3">
    <source>
        <dbReference type="ARBA" id="ARBA00022842"/>
    </source>
</evidence>
<evidence type="ECO:0000256" key="2">
    <source>
        <dbReference type="ARBA" id="ARBA00022723"/>
    </source>
</evidence>
<feature type="transmembrane region" description="Helical" evidence="4">
    <location>
        <begin position="35"/>
        <end position="54"/>
    </location>
</feature>
<dbReference type="InterPro" id="IPR023298">
    <property type="entry name" value="ATPase_P-typ_TM_dom_sf"/>
</dbReference>
<evidence type="ECO:0000313" key="7">
    <source>
        <dbReference type="Proteomes" id="UP001420932"/>
    </source>
</evidence>
<dbReference type="PANTHER" id="PTHR24092">
    <property type="entry name" value="PROBABLE PHOSPHOLIPID-TRANSPORTING ATPASE"/>
    <property type="match status" value="1"/>
</dbReference>
<evidence type="ECO:0000256" key="4">
    <source>
        <dbReference type="SAM" id="Phobius"/>
    </source>
</evidence>
<gene>
    <name evidence="6" type="ORF">Syun_021484</name>
</gene>
<feature type="domain" description="P-type ATPase C-terminal" evidence="5">
    <location>
        <begin position="2"/>
        <end position="89"/>
    </location>
</feature>
<dbReference type="GO" id="GO:0046872">
    <property type="term" value="F:metal ion binding"/>
    <property type="evidence" value="ECO:0007669"/>
    <property type="project" value="UniProtKB-KW"/>
</dbReference>
<protein>
    <recommendedName>
        <fullName evidence="5">P-type ATPase C-terminal domain-containing protein</fullName>
    </recommendedName>
</protein>
<evidence type="ECO:0000313" key="6">
    <source>
        <dbReference type="EMBL" id="KAK9114687.1"/>
    </source>
</evidence>
<evidence type="ECO:0000259" key="5">
    <source>
        <dbReference type="Pfam" id="PF16212"/>
    </source>
</evidence>
<dbReference type="SUPFAM" id="SSF81665">
    <property type="entry name" value="Calcium ATPase, transmembrane domain M"/>
    <property type="match status" value="1"/>
</dbReference>